<proteinExistence type="predicted"/>
<gene>
    <name evidence="1" type="ORF">C1645_879801</name>
</gene>
<name>A0A397SEI7_9GLOM</name>
<evidence type="ECO:0000313" key="1">
    <source>
        <dbReference type="EMBL" id="RIA84643.1"/>
    </source>
</evidence>
<comment type="caution">
    <text evidence="1">The sequence shown here is derived from an EMBL/GenBank/DDBJ whole genome shotgun (WGS) entry which is preliminary data.</text>
</comment>
<dbReference type="AlphaFoldDB" id="A0A397SEI7"/>
<dbReference type="EMBL" id="QKYT01000477">
    <property type="protein sequence ID" value="RIA84643.1"/>
    <property type="molecule type" value="Genomic_DNA"/>
</dbReference>
<keyword evidence="2" id="KW-1185">Reference proteome</keyword>
<evidence type="ECO:0000313" key="2">
    <source>
        <dbReference type="Proteomes" id="UP000265703"/>
    </source>
</evidence>
<dbReference type="OrthoDB" id="2446407at2759"/>
<organism evidence="1 2">
    <name type="scientific">Glomus cerebriforme</name>
    <dbReference type="NCBI Taxonomy" id="658196"/>
    <lineage>
        <taxon>Eukaryota</taxon>
        <taxon>Fungi</taxon>
        <taxon>Fungi incertae sedis</taxon>
        <taxon>Mucoromycota</taxon>
        <taxon>Glomeromycotina</taxon>
        <taxon>Glomeromycetes</taxon>
        <taxon>Glomerales</taxon>
        <taxon>Glomeraceae</taxon>
        <taxon>Glomus</taxon>
    </lineage>
</organism>
<accession>A0A397SEI7</accession>
<protein>
    <submittedName>
        <fullName evidence="1">Uncharacterized protein</fullName>
    </submittedName>
</protein>
<reference evidence="1 2" key="1">
    <citation type="submission" date="2018-06" db="EMBL/GenBank/DDBJ databases">
        <title>Comparative genomics reveals the genomic features of Rhizophagus irregularis, R. cerebriforme, R. diaphanum and Gigaspora rosea, and their symbiotic lifestyle signature.</title>
        <authorList>
            <person name="Morin E."/>
            <person name="San Clemente H."/>
            <person name="Chen E.C.H."/>
            <person name="De La Providencia I."/>
            <person name="Hainaut M."/>
            <person name="Kuo A."/>
            <person name="Kohler A."/>
            <person name="Murat C."/>
            <person name="Tang N."/>
            <person name="Roy S."/>
            <person name="Loubradou J."/>
            <person name="Henrissat B."/>
            <person name="Grigoriev I.V."/>
            <person name="Corradi N."/>
            <person name="Roux C."/>
            <person name="Martin F.M."/>
        </authorList>
    </citation>
    <scope>NUCLEOTIDE SEQUENCE [LARGE SCALE GENOMIC DNA]</scope>
    <source>
        <strain evidence="1 2">DAOM 227022</strain>
    </source>
</reference>
<sequence length="113" mass="12689">MSSINNEEDIIYEEDLNAETGVKTIIHTLTPMEYPPTSEEGIAIVYYVEGSNYWTNLAFTSEFRKEQSEGTYVTDIIIPLIQAILKGLSFKQSFISIAECQNAASTNRIGKEN</sequence>
<dbReference type="Proteomes" id="UP000265703">
    <property type="component" value="Unassembled WGS sequence"/>
</dbReference>